<proteinExistence type="inferred from homology"/>
<dbReference type="EMBL" id="CP002048">
    <property type="protein sequence ID" value="ADI01919.1"/>
    <property type="molecule type" value="Genomic_DNA"/>
</dbReference>
<dbReference type="NCBIfam" id="TIGR01552">
    <property type="entry name" value="phd_fam"/>
    <property type="match status" value="1"/>
</dbReference>
<dbReference type="InterPro" id="IPR006442">
    <property type="entry name" value="Antitoxin_Phd/YefM"/>
</dbReference>
<name>D7CMI4_SYNLT</name>
<reference evidence="3 4" key="2">
    <citation type="journal article" date="2010" name="Stand. Genomic Sci.">
        <title>Complete genome sequence of Syntrophothermus lipocalidus type strain (TGB-C1).</title>
        <authorList>
            <person name="Djao O.D."/>
            <person name="Zhang X."/>
            <person name="Lucas S."/>
            <person name="Lapidus A."/>
            <person name="Del Rio T.G."/>
            <person name="Nolan M."/>
            <person name="Tice H."/>
            <person name="Cheng J.F."/>
            <person name="Han C."/>
            <person name="Tapia R."/>
            <person name="Goodwin L."/>
            <person name="Pitluck S."/>
            <person name="Liolios K."/>
            <person name="Ivanova N."/>
            <person name="Mavromatis K."/>
            <person name="Mikhailova N."/>
            <person name="Ovchinnikova G."/>
            <person name="Pati A."/>
            <person name="Brambilla E."/>
            <person name="Chen A."/>
            <person name="Palaniappan K."/>
            <person name="Land M."/>
            <person name="Hauser L."/>
            <person name="Chang Y.J."/>
            <person name="Jeffries C.D."/>
            <person name="Rohde M."/>
            <person name="Sikorski J."/>
            <person name="Spring S."/>
            <person name="Goker M."/>
            <person name="Detter J.C."/>
            <person name="Woyke T."/>
            <person name="Bristow J."/>
            <person name="Eisen J.A."/>
            <person name="Markowitz V."/>
            <person name="Hugenholtz P."/>
            <person name="Kyrpides N.C."/>
            <person name="Klenk H.P."/>
        </authorList>
    </citation>
    <scope>NUCLEOTIDE SEQUENCE [LARGE SCALE GENOMIC DNA]</scope>
    <source>
        <strain evidence="4">DSM 12680 / TGB-C1</strain>
    </source>
</reference>
<evidence type="ECO:0000313" key="3">
    <source>
        <dbReference type="EMBL" id="ADI01919.1"/>
    </source>
</evidence>
<dbReference type="HOGENOM" id="CLU_163140_2_1_9"/>
<evidence type="ECO:0000313" key="4">
    <source>
        <dbReference type="Proteomes" id="UP000000378"/>
    </source>
</evidence>
<dbReference type="eggNOG" id="COG4118">
    <property type="taxonomic scope" value="Bacteria"/>
</dbReference>
<accession>D7CMI4</accession>
<dbReference type="KEGG" id="slp:Slip_1142"/>
<keyword evidence="4" id="KW-1185">Reference proteome</keyword>
<dbReference type="Proteomes" id="UP000000378">
    <property type="component" value="Chromosome"/>
</dbReference>
<dbReference type="STRING" id="643648.Slip_1142"/>
<dbReference type="RefSeq" id="WP_013175321.1">
    <property type="nucleotide sequence ID" value="NC_014220.1"/>
</dbReference>
<comment type="function">
    <text evidence="2">Antitoxin component of a type II toxin-antitoxin (TA) system.</text>
</comment>
<protein>
    <recommendedName>
        <fullName evidence="2">Antitoxin</fullName>
    </recommendedName>
</protein>
<gene>
    <name evidence="3" type="ordered locus">Slip_1142</name>
</gene>
<organism evidence="3 4">
    <name type="scientific">Syntrophothermus lipocalidus (strain DSM 12680 / TGB-C1)</name>
    <dbReference type="NCBI Taxonomy" id="643648"/>
    <lineage>
        <taxon>Bacteria</taxon>
        <taxon>Bacillati</taxon>
        <taxon>Bacillota</taxon>
        <taxon>Clostridia</taxon>
        <taxon>Eubacteriales</taxon>
        <taxon>Syntrophomonadaceae</taxon>
        <taxon>Syntrophothermus</taxon>
    </lineage>
</organism>
<evidence type="ECO:0000256" key="2">
    <source>
        <dbReference type="RuleBase" id="RU362080"/>
    </source>
</evidence>
<dbReference type="AlphaFoldDB" id="D7CMI4"/>
<reference evidence="4" key="1">
    <citation type="journal article" date="2010" name="Stand. Genomic Sci.">
        <title>Complete genome sequence of Syntrophothermus lipocalidus type strain (TGB-C1T).</title>
        <authorList>
            <consortium name="US DOE Joint Genome Institute (JGI-PGF)"/>
            <person name="Djao O."/>
            <person name="Zhang X."/>
            <person name="Lucas S."/>
            <person name="Lapidus A."/>
            <person name="Glavina Del Rio T."/>
            <person name="Nolan M."/>
            <person name="Tice H."/>
            <person name="Cheng J."/>
            <person name="Han C."/>
            <person name="Tapia R."/>
            <person name="Goodwin L."/>
            <person name="Pitluck S."/>
            <person name="Liolios K."/>
            <person name="Ivanova N."/>
            <person name="Mavromatis K."/>
            <person name="Mikhailova N."/>
            <person name="Ovchinnikova G."/>
            <person name="Pati A."/>
            <person name="Brambilla E."/>
            <person name="Chen A."/>
            <person name="Palaniappan K."/>
            <person name="Land M."/>
            <person name="Hauser L."/>
            <person name="Chang Y."/>
            <person name="Jeffries C."/>
            <person name="Rohde M."/>
            <person name="Sikorski J."/>
            <person name="Spring S."/>
            <person name="Goker M."/>
            <person name="Detter J."/>
            <person name="Woyke T."/>
            <person name="Bristow J."/>
            <person name="Eisen J."/>
            <person name="Markowitz V."/>
            <person name="Hugenholtz P."/>
            <person name="Kyrpides N."/>
            <person name="Klenk H."/>
        </authorList>
    </citation>
    <scope>NUCLEOTIDE SEQUENCE [LARGE SCALE GENOMIC DNA]</scope>
    <source>
        <strain evidence="4">DSM 12680 / TGB-C1</strain>
    </source>
</reference>
<sequence>MATTRIGIREAKMNLSRLIKEVQKGKDIIITDRGKEVARLTGIPKENLSLDARIQEMVKNGVLESEKRSLRSLPPPIPLEGDVAQRLLEEDRE</sequence>
<dbReference type="Gene3D" id="3.40.1620.10">
    <property type="entry name" value="YefM-like domain"/>
    <property type="match status" value="1"/>
</dbReference>
<evidence type="ECO:0000256" key="1">
    <source>
        <dbReference type="ARBA" id="ARBA00009981"/>
    </source>
</evidence>
<dbReference type="Pfam" id="PF02604">
    <property type="entry name" value="PhdYeFM_antitox"/>
    <property type="match status" value="1"/>
</dbReference>
<dbReference type="SUPFAM" id="SSF143120">
    <property type="entry name" value="YefM-like"/>
    <property type="match status" value="1"/>
</dbReference>
<dbReference type="InterPro" id="IPR036165">
    <property type="entry name" value="YefM-like_sf"/>
</dbReference>
<comment type="similarity">
    <text evidence="1 2">Belongs to the phD/YefM antitoxin family.</text>
</comment>